<reference evidence="1" key="2">
    <citation type="submission" date="2022-01" db="EMBL/GenBank/DDBJ databases">
        <authorList>
            <person name="Yamashiro T."/>
            <person name="Shiraishi A."/>
            <person name="Satake H."/>
            <person name="Nakayama K."/>
        </authorList>
    </citation>
    <scope>NUCLEOTIDE SEQUENCE</scope>
</reference>
<feature type="non-terminal residue" evidence="1">
    <location>
        <position position="1"/>
    </location>
</feature>
<evidence type="ECO:0000313" key="1">
    <source>
        <dbReference type="EMBL" id="GJS53257.1"/>
    </source>
</evidence>
<gene>
    <name evidence="1" type="ORF">Tco_0626619</name>
</gene>
<keyword evidence="2" id="KW-1185">Reference proteome</keyword>
<organism evidence="1 2">
    <name type="scientific">Tanacetum coccineum</name>
    <dbReference type="NCBI Taxonomy" id="301880"/>
    <lineage>
        <taxon>Eukaryota</taxon>
        <taxon>Viridiplantae</taxon>
        <taxon>Streptophyta</taxon>
        <taxon>Embryophyta</taxon>
        <taxon>Tracheophyta</taxon>
        <taxon>Spermatophyta</taxon>
        <taxon>Magnoliopsida</taxon>
        <taxon>eudicotyledons</taxon>
        <taxon>Gunneridae</taxon>
        <taxon>Pentapetalae</taxon>
        <taxon>asterids</taxon>
        <taxon>campanulids</taxon>
        <taxon>Asterales</taxon>
        <taxon>Asteraceae</taxon>
        <taxon>Asteroideae</taxon>
        <taxon>Anthemideae</taxon>
        <taxon>Anthemidinae</taxon>
        <taxon>Tanacetum</taxon>
    </lineage>
</organism>
<accession>A0ABQ4WK79</accession>
<proteinExistence type="predicted"/>
<evidence type="ECO:0000313" key="2">
    <source>
        <dbReference type="Proteomes" id="UP001151760"/>
    </source>
</evidence>
<sequence>KIWEDLKDKMDKRAVYHIWKERNSRLFSGEVKDGITVLKIITESVKLQLIGLKVKKSSNVDKLLQNGM</sequence>
<comment type="caution">
    <text evidence="1">The sequence shown here is derived from an EMBL/GenBank/DDBJ whole genome shotgun (WGS) entry which is preliminary data.</text>
</comment>
<name>A0ABQ4WK79_9ASTR</name>
<dbReference type="EMBL" id="BQNB010008713">
    <property type="protein sequence ID" value="GJS53257.1"/>
    <property type="molecule type" value="Genomic_DNA"/>
</dbReference>
<dbReference type="Proteomes" id="UP001151760">
    <property type="component" value="Unassembled WGS sequence"/>
</dbReference>
<reference evidence="1" key="1">
    <citation type="journal article" date="2022" name="Int. J. Mol. Sci.">
        <title>Draft Genome of Tanacetum Coccineum: Genomic Comparison of Closely Related Tanacetum-Family Plants.</title>
        <authorList>
            <person name="Yamashiro T."/>
            <person name="Shiraishi A."/>
            <person name="Nakayama K."/>
            <person name="Satake H."/>
        </authorList>
    </citation>
    <scope>NUCLEOTIDE SEQUENCE</scope>
</reference>
<protein>
    <submittedName>
        <fullName evidence="1">Uncharacterized protein</fullName>
    </submittedName>
</protein>